<sequence>MADTFSSFDAILFKAALGRAPSIVSLLTSEASFIDSHGLQAGGNVARVPHPEVYMDFLAENLRLRAWRHQLVEALDGMNKKFTCPYIIFFPVISHDGMPFPINRIIQEMQGSMFVKEYAWRGDIVVAKYSDGHFSQITNASMADYPILKNYLSTHASPIKRCPVK</sequence>
<protein>
    <submittedName>
        <fullName evidence="1">Uncharacterized protein</fullName>
    </submittedName>
</protein>
<comment type="caution">
    <text evidence="1">The sequence shown here is derived from an EMBL/GenBank/DDBJ whole genome shotgun (WGS) entry which is preliminary data.</text>
</comment>
<evidence type="ECO:0000313" key="1">
    <source>
        <dbReference type="EMBL" id="KAI0055684.1"/>
    </source>
</evidence>
<proteinExistence type="predicted"/>
<evidence type="ECO:0000313" key="2">
    <source>
        <dbReference type="Proteomes" id="UP000814140"/>
    </source>
</evidence>
<name>A0ACB8SGM7_9AGAM</name>
<organism evidence="1 2">
    <name type="scientific">Artomyces pyxidatus</name>
    <dbReference type="NCBI Taxonomy" id="48021"/>
    <lineage>
        <taxon>Eukaryota</taxon>
        <taxon>Fungi</taxon>
        <taxon>Dikarya</taxon>
        <taxon>Basidiomycota</taxon>
        <taxon>Agaricomycotina</taxon>
        <taxon>Agaricomycetes</taxon>
        <taxon>Russulales</taxon>
        <taxon>Auriscalpiaceae</taxon>
        <taxon>Artomyces</taxon>
    </lineage>
</organism>
<gene>
    <name evidence="1" type="ORF">BV25DRAFT_1873060</name>
</gene>
<accession>A0ACB8SGM7</accession>
<dbReference type="Proteomes" id="UP000814140">
    <property type="component" value="Unassembled WGS sequence"/>
</dbReference>
<reference evidence="1" key="2">
    <citation type="journal article" date="2022" name="New Phytol.">
        <title>Evolutionary transition to the ectomycorrhizal habit in the genomes of a hyperdiverse lineage of mushroom-forming fungi.</title>
        <authorList>
            <person name="Looney B."/>
            <person name="Miyauchi S."/>
            <person name="Morin E."/>
            <person name="Drula E."/>
            <person name="Courty P.E."/>
            <person name="Kohler A."/>
            <person name="Kuo A."/>
            <person name="LaButti K."/>
            <person name="Pangilinan J."/>
            <person name="Lipzen A."/>
            <person name="Riley R."/>
            <person name="Andreopoulos W."/>
            <person name="He G."/>
            <person name="Johnson J."/>
            <person name="Nolan M."/>
            <person name="Tritt A."/>
            <person name="Barry K.W."/>
            <person name="Grigoriev I.V."/>
            <person name="Nagy L.G."/>
            <person name="Hibbett D."/>
            <person name="Henrissat B."/>
            <person name="Matheny P.B."/>
            <person name="Labbe J."/>
            <person name="Martin F.M."/>
        </authorList>
    </citation>
    <scope>NUCLEOTIDE SEQUENCE</scope>
    <source>
        <strain evidence="1">HHB10654</strain>
    </source>
</reference>
<dbReference type="EMBL" id="MU277283">
    <property type="protein sequence ID" value="KAI0055684.1"/>
    <property type="molecule type" value="Genomic_DNA"/>
</dbReference>
<keyword evidence="2" id="KW-1185">Reference proteome</keyword>
<reference evidence="1" key="1">
    <citation type="submission" date="2021-03" db="EMBL/GenBank/DDBJ databases">
        <authorList>
            <consortium name="DOE Joint Genome Institute"/>
            <person name="Ahrendt S."/>
            <person name="Looney B.P."/>
            <person name="Miyauchi S."/>
            <person name="Morin E."/>
            <person name="Drula E."/>
            <person name="Courty P.E."/>
            <person name="Chicoki N."/>
            <person name="Fauchery L."/>
            <person name="Kohler A."/>
            <person name="Kuo A."/>
            <person name="Labutti K."/>
            <person name="Pangilinan J."/>
            <person name="Lipzen A."/>
            <person name="Riley R."/>
            <person name="Andreopoulos W."/>
            <person name="He G."/>
            <person name="Johnson J."/>
            <person name="Barry K.W."/>
            <person name="Grigoriev I.V."/>
            <person name="Nagy L."/>
            <person name="Hibbett D."/>
            <person name="Henrissat B."/>
            <person name="Matheny P.B."/>
            <person name="Labbe J."/>
            <person name="Martin F."/>
        </authorList>
    </citation>
    <scope>NUCLEOTIDE SEQUENCE</scope>
    <source>
        <strain evidence="1">HHB10654</strain>
    </source>
</reference>